<dbReference type="InterPro" id="IPR050392">
    <property type="entry name" value="Collagen/C1q_domain"/>
</dbReference>
<comment type="subcellular location">
    <subcellularLocation>
        <location evidence="1">Secreted</location>
    </subcellularLocation>
</comment>
<dbReference type="AlphaFoldDB" id="K1QX59"/>
<dbReference type="InterPro" id="IPR001073">
    <property type="entry name" value="C1q_dom"/>
</dbReference>
<name>K1QX59_MAGGI</name>
<dbReference type="PRINTS" id="PR00007">
    <property type="entry name" value="COMPLEMNTC1Q"/>
</dbReference>
<dbReference type="Gene3D" id="2.60.120.40">
    <property type="match status" value="1"/>
</dbReference>
<organism evidence="3">
    <name type="scientific">Magallana gigas</name>
    <name type="common">Pacific oyster</name>
    <name type="synonym">Crassostrea gigas</name>
    <dbReference type="NCBI Taxonomy" id="29159"/>
    <lineage>
        <taxon>Eukaryota</taxon>
        <taxon>Metazoa</taxon>
        <taxon>Spiralia</taxon>
        <taxon>Lophotrochozoa</taxon>
        <taxon>Mollusca</taxon>
        <taxon>Bivalvia</taxon>
        <taxon>Autobranchia</taxon>
        <taxon>Pteriomorphia</taxon>
        <taxon>Ostreida</taxon>
        <taxon>Ostreoidea</taxon>
        <taxon>Ostreidae</taxon>
        <taxon>Magallana</taxon>
    </lineage>
</organism>
<evidence type="ECO:0000256" key="2">
    <source>
        <dbReference type="ARBA" id="ARBA00022525"/>
    </source>
</evidence>
<dbReference type="InterPro" id="IPR008983">
    <property type="entry name" value="Tumour_necrosis_fac-like_dom"/>
</dbReference>
<accession>K1QX59</accession>
<dbReference type="PANTHER" id="PTHR15427">
    <property type="entry name" value="EMILIN ELASTIN MICROFIBRIL INTERFACE-LOCATED PROTEIN ELASTIN MICROFIBRIL INTERFACER"/>
    <property type="match status" value="1"/>
</dbReference>
<proteinExistence type="predicted"/>
<sequence>MFVSGTAPDTPQQVVMKYNNYKTICTGLGYKATQCNGEQREILGFQASMKNNLENMKTRETVIFNQVSLNEGKAYDTNSGKFTAPIDGVYFFSWGILTDNGKYFVTEIVRNSIPVAYNYTDGRGRQRGAGNIMTSSNALIKMKKGDEDEREKSIEMARNVNKLTKKLEMSDLALMTLQPLINLTDVNPICVGYPDGIYENELIKGRGPLGFYKKCYKERVIETRVCPNAENWHSRAYPYKGHCVSAFEIPMFHKFGLLPPCFGNSDGSYQYPNRPCDAYYTCTNGTAKGIKCPGS</sequence>
<dbReference type="SMART" id="SM00110">
    <property type="entry name" value="C1Q"/>
    <property type="match status" value="1"/>
</dbReference>
<dbReference type="HOGENOM" id="CLU_944136_0_0_1"/>
<evidence type="ECO:0000256" key="1">
    <source>
        <dbReference type="ARBA" id="ARBA00004613"/>
    </source>
</evidence>
<gene>
    <name evidence="3" type="ORF">CGI_10022592</name>
</gene>
<keyword evidence="2" id="KW-0964">Secreted</keyword>
<dbReference type="PANTHER" id="PTHR15427:SF33">
    <property type="entry name" value="COLLAGEN IV NC1 DOMAIN-CONTAINING PROTEIN"/>
    <property type="match status" value="1"/>
</dbReference>
<dbReference type="PROSITE" id="PS50871">
    <property type="entry name" value="C1Q"/>
    <property type="match status" value="1"/>
</dbReference>
<dbReference type="InParanoid" id="K1QX59"/>
<dbReference type="EMBL" id="JH816193">
    <property type="protein sequence ID" value="EKC38268.1"/>
    <property type="molecule type" value="Genomic_DNA"/>
</dbReference>
<dbReference type="GO" id="GO:0005581">
    <property type="term" value="C:collagen trimer"/>
    <property type="evidence" value="ECO:0007669"/>
    <property type="project" value="UniProtKB-KW"/>
</dbReference>
<evidence type="ECO:0000313" key="3">
    <source>
        <dbReference type="EMBL" id="EKC38268.1"/>
    </source>
</evidence>
<reference evidence="3" key="1">
    <citation type="journal article" date="2012" name="Nature">
        <title>The oyster genome reveals stress adaptation and complexity of shell formation.</title>
        <authorList>
            <person name="Zhang G."/>
            <person name="Fang X."/>
            <person name="Guo X."/>
            <person name="Li L."/>
            <person name="Luo R."/>
            <person name="Xu F."/>
            <person name="Yang P."/>
            <person name="Zhang L."/>
            <person name="Wang X."/>
            <person name="Qi H."/>
            <person name="Xiong Z."/>
            <person name="Que H."/>
            <person name="Xie Y."/>
            <person name="Holland P.W."/>
            <person name="Paps J."/>
            <person name="Zhu Y."/>
            <person name="Wu F."/>
            <person name="Chen Y."/>
            <person name="Wang J."/>
            <person name="Peng C."/>
            <person name="Meng J."/>
            <person name="Yang L."/>
            <person name="Liu J."/>
            <person name="Wen B."/>
            <person name="Zhang N."/>
            <person name="Huang Z."/>
            <person name="Zhu Q."/>
            <person name="Feng Y."/>
            <person name="Mount A."/>
            <person name="Hedgecock D."/>
            <person name="Xu Z."/>
            <person name="Liu Y."/>
            <person name="Domazet-Loso T."/>
            <person name="Du Y."/>
            <person name="Sun X."/>
            <person name="Zhang S."/>
            <person name="Liu B."/>
            <person name="Cheng P."/>
            <person name="Jiang X."/>
            <person name="Li J."/>
            <person name="Fan D."/>
            <person name="Wang W."/>
            <person name="Fu W."/>
            <person name="Wang T."/>
            <person name="Wang B."/>
            <person name="Zhang J."/>
            <person name="Peng Z."/>
            <person name="Li Y."/>
            <person name="Li N."/>
            <person name="Wang J."/>
            <person name="Chen M."/>
            <person name="He Y."/>
            <person name="Tan F."/>
            <person name="Song X."/>
            <person name="Zheng Q."/>
            <person name="Huang R."/>
            <person name="Yang H."/>
            <person name="Du X."/>
            <person name="Chen L."/>
            <person name="Yang M."/>
            <person name="Gaffney P.M."/>
            <person name="Wang S."/>
            <person name="Luo L."/>
            <person name="She Z."/>
            <person name="Ming Y."/>
            <person name="Huang W."/>
            <person name="Zhang S."/>
            <person name="Huang B."/>
            <person name="Zhang Y."/>
            <person name="Qu T."/>
            <person name="Ni P."/>
            <person name="Miao G."/>
            <person name="Wang J."/>
            <person name="Wang Q."/>
            <person name="Steinberg C.E."/>
            <person name="Wang H."/>
            <person name="Li N."/>
            <person name="Qian L."/>
            <person name="Zhang G."/>
            <person name="Li Y."/>
            <person name="Yang H."/>
            <person name="Liu X."/>
            <person name="Wang J."/>
            <person name="Yin Y."/>
            <person name="Wang J."/>
        </authorList>
    </citation>
    <scope>NUCLEOTIDE SEQUENCE [LARGE SCALE GENOMIC DNA]</scope>
    <source>
        <strain evidence="3">05x7-T-G4-1.051#20</strain>
    </source>
</reference>
<dbReference type="SUPFAM" id="SSF49842">
    <property type="entry name" value="TNF-like"/>
    <property type="match status" value="1"/>
</dbReference>
<dbReference type="Pfam" id="PF00386">
    <property type="entry name" value="C1q"/>
    <property type="match status" value="1"/>
</dbReference>
<protein>
    <submittedName>
        <fullName evidence="3">Heavy metal-binding protein HIP</fullName>
    </submittedName>
</protein>